<dbReference type="SUPFAM" id="SSF54427">
    <property type="entry name" value="NTF2-like"/>
    <property type="match status" value="1"/>
</dbReference>
<organism evidence="2 3">
    <name type="scientific">Coniosporium apollinis</name>
    <dbReference type="NCBI Taxonomy" id="61459"/>
    <lineage>
        <taxon>Eukaryota</taxon>
        <taxon>Fungi</taxon>
        <taxon>Dikarya</taxon>
        <taxon>Ascomycota</taxon>
        <taxon>Pezizomycotina</taxon>
        <taxon>Dothideomycetes</taxon>
        <taxon>Dothideomycetes incertae sedis</taxon>
        <taxon>Coniosporium</taxon>
    </lineage>
</organism>
<dbReference type="Pfam" id="PF02136">
    <property type="entry name" value="NTF2"/>
    <property type="match status" value="1"/>
</dbReference>
<evidence type="ECO:0000313" key="2">
    <source>
        <dbReference type="EMBL" id="KAJ9663436.1"/>
    </source>
</evidence>
<gene>
    <name evidence="2" type="ORF">H2201_005644</name>
</gene>
<dbReference type="InterPro" id="IPR018222">
    <property type="entry name" value="Nuclear_transport_factor_2_euk"/>
</dbReference>
<dbReference type="Gene3D" id="3.10.450.50">
    <property type="match status" value="1"/>
</dbReference>
<dbReference type="InterPro" id="IPR002075">
    <property type="entry name" value="NTF2_dom"/>
</dbReference>
<name>A0ABQ9NSN2_9PEZI</name>
<dbReference type="InterPro" id="IPR032710">
    <property type="entry name" value="NTF2-like_dom_sf"/>
</dbReference>
<protein>
    <recommendedName>
        <fullName evidence="1">NTF2 domain-containing protein</fullName>
    </recommendedName>
</protein>
<dbReference type="Proteomes" id="UP001172684">
    <property type="component" value="Unassembled WGS sequence"/>
</dbReference>
<evidence type="ECO:0000313" key="3">
    <source>
        <dbReference type="Proteomes" id="UP001172684"/>
    </source>
</evidence>
<keyword evidence="3" id="KW-1185">Reference proteome</keyword>
<dbReference type="PANTHER" id="PTHR12612">
    <property type="entry name" value="NUCLEAR TRANSPORT FACTOR 2"/>
    <property type="match status" value="1"/>
</dbReference>
<reference evidence="2" key="1">
    <citation type="submission" date="2022-10" db="EMBL/GenBank/DDBJ databases">
        <title>Culturing micro-colonial fungi from biological soil crusts in the Mojave desert and describing Neophaeococcomyces mojavensis, and introducing the new genera and species Taxawa tesnikishii.</title>
        <authorList>
            <person name="Kurbessoian T."/>
            <person name="Stajich J.E."/>
        </authorList>
    </citation>
    <scope>NUCLEOTIDE SEQUENCE</scope>
    <source>
        <strain evidence="2">TK_1</strain>
    </source>
</reference>
<comment type="caution">
    <text evidence="2">The sequence shown here is derived from an EMBL/GenBank/DDBJ whole genome shotgun (WGS) entry which is preliminary data.</text>
</comment>
<dbReference type="InterPro" id="IPR045875">
    <property type="entry name" value="NTF2"/>
</dbReference>
<dbReference type="EMBL" id="JAPDRL010000043">
    <property type="protein sequence ID" value="KAJ9663436.1"/>
    <property type="molecule type" value="Genomic_DNA"/>
</dbReference>
<proteinExistence type="predicted"/>
<feature type="domain" description="NTF2" evidence="1">
    <location>
        <begin position="16"/>
        <end position="173"/>
    </location>
</feature>
<dbReference type="PROSITE" id="PS50177">
    <property type="entry name" value="NTF2_DOMAIN"/>
    <property type="match status" value="1"/>
</dbReference>
<evidence type="ECO:0000259" key="1">
    <source>
        <dbReference type="PROSITE" id="PS50177"/>
    </source>
</evidence>
<sequence length="175" mass="19454">MAEVRADILTKVSAEVAETFVDAYYTALQGSRNTISSYYTPRKTLSDGKVVPVIVWNGNHIPDAAAMQKMFEETMPYTYYDVQSLDCDFVNTGLAVQAATEANADVVSKKELDQHSPVVVMVGGYVRLEEAREGPMRGFSETFVLVPNEEKVTGKGKGKEGRAWLIQNQNFRYVV</sequence>
<accession>A0ABQ9NSN2</accession>